<accession>A0ACB9CX83</accession>
<name>A0ACB9CX83_CICIN</name>
<organism evidence="1 2">
    <name type="scientific">Cichorium intybus</name>
    <name type="common">Chicory</name>
    <dbReference type="NCBI Taxonomy" id="13427"/>
    <lineage>
        <taxon>Eukaryota</taxon>
        <taxon>Viridiplantae</taxon>
        <taxon>Streptophyta</taxon>
        <taxon>Embryophyta</taxon>
        <taxon>Tracheophyta</taxon>
        <taxon>Spermatophyta</taxon>
        <taxon>Magnoliopsida</taxon>
        <taxon>eudicotyledons</taxon>
        <taxon>Gunneridae</taxon>
        <taxon>Pentapetalae</taxon>
        <taxon>asterids</taxon>
        <taxon>campanulids</taxon>
        <taxon>Asterales</taxon>
        <taxon>Asteraceae</taxon>
        <taxon>Cichorioideae</taxon>
        <taxon>Cichorieae</taxon>
        <taxon>Cichoriinae</taxon>
        <taxon>Cichorium</taxon>
    </lineage>
</organism>
<gene>
    <name evidence="1" type="ORF">L2E82_29149</name>
</gene>
<reference evidence="2" key="1">
    <citation type="journal article" date="2022" name="Mol. Ecol. Resour.">
        <title>The genomes of chicory, endive, great burdock and yacon provide insights into Asteraceae palaeo-polyploidization history and plant inulin production.</title>
        <authorList>
            <person name="Fan W."/>
            <person name="Wang S."/>
            <person name="Wang H."/>
            <person name="Wang A."/>
            <person name="Jiang F."/>
            <person name="Liu H."/>
            <person name="Zhao H."/>
            <person name="Xu D."/>
            <person name="Zhang Y."/>
        </authorList>
    </citation>
    <scope>NUCLEOTIDE SEQUENCE [LARGE SCALE GENOMIC DNA]</scope>
    <source>
        <strain evidence="2">cv. Punajuju</strain>
    </source>
</reference>
<keyword evidence="2" id="KW-1185">Reference proteome</keyword>
<evidence type="ECO:0000313" key="2">
    <source>
        <dbReference type="Proteomes" id="UP001055811"/>
    </source>
</evidence>
<comment type="caution">
    <text evidence="1">The sequence shown here is derived from an EMBL/GenBank/DDBJ whole genome shotgun (WGS) entry which is preliminary data.</text>
</comment>
<protein>
    <submittedName>
        <fullName evidence="1">Uncharacterized protein</fullName>
    </submittedName>
</protein>
<reference evidence="1 2" key="2">
    <citation type="journal article" date="2022" name="Mol. Ecol. Resour.">
        <title>The genomes of chicory, endive, great burdock and yacon provide insights into Asteraceae paleo-polyploidization history and plant inulin production.</title>
        <authorList>
            <person name="Fan W."/>
            <person name="Wang S."/>
            <person name="Wang H."/>
            <person name="Wang A."/>
            <person name="Jiang F."/>
            <person name="Liu H."/>
            <person name="Zhao H."/>
            <person name="Xu D."/>
            <person name="Zhang Y."/>
        </authorList>
    </citation>
    <scope>NUCLEOTIDE SEQUENCE [LARGE SCALE GENOMIC DNA]</scope>
    <source>
        <strain evidence="2">cv. Punajuju</strain>
        <tissue evidence="1">Leaves</tissue>
    </source>
</reference>
<evidence type="ECO:0000313" key="1">
    <source>
        <dbReference type="EMBL" id="KAI3738900.1"/>
    </source>
</evidence>
<dbReference type="Proteomes" id="UP001055811">
    <property type="component" value="Linkage Group LG05"/>
</dbReference>
<dbReference type="EMBL" id="CM042013">
    <property type="protein sequence ID" value="KAI3738900.1"/>
    <property type="molecule type" value="Genomic_DNA"/>
</dbReference>
<sequence>MSGEFADQKTHGDDGGGTKLQQKRSGYRRKAKRVVLRRIKTPKKDKQNRPSISRSSGNCCLCVKRIPKLDSCAESPTSDPNSSDFNFDSLRGLIENSDFFLNECNTHLDVNVPDD</sequence>
<proteinExistence type="predicted"/>